<reference evidence="1" key="1">
    <citation type="journal article" date="2014" name="Front. Microbiol.">
        <title>High frequency of phylogenetically diverse reductive dehalogenase-homologous genes in deep subseafloor sedimentary metagenomes.</title>
        <authorList>
            <person name="Kawai M."/>
            <person name="Futagami T."/>
            <person name="Toyoda A."/>
            <person name="Takaki Y."/>
            <person name="Nishi S."/>
            <person name="Hori S."/>
            <person name="Arai W."/>
            <person name="Tsubouchi T."/>
            <person name="Morono Y."/>
            <person name="Uchiyama I."/>
            <person name="Ito T."/>
            <person name="Fujiyama A."/>
            <person name="Inagaki F."/>
            <person name="Takami H."/>
        </authorList>
    </citation>
    <scope>NUCLEOTIDE SEQUENCE</scope>
    <source>
        <strain evidence="1">Expedition CK06-06</strain>
    </source>
</reference>
<name>X1NJ21_9ZZZZ</name>
<protein>
    <submittedName>
        <fullName evidence="1">Uncharacterized protein</fullName>
    </submittedName>
</protein>
<dbReference type="InterPro" id="IPR019043">
    <property type="entry name" value="Restrct_endonuc_II_HindIII"/>
</dbReference>
<dbReference type="Pfam" id="PF09518">
    <property type="entry name" value="RE_HindIII"/>
    <property type="match status" value="1"/>
</dbReference>
<gene>
    <name evidence="1" type="ORF">S06H3_43053</name>
</gene>
<evidence type="ECO:0000313" key="1">
    <source>
        <dbReference type="EMBL" id="GAI43573.1"/>
    </source>
</evidence>
<organism evidence="1">
    <name type="scientific">marine sediment metagenome</name>
    <dbReference type="NCBI Taxonomy" id="412755"/>
    <lineage>
        <taxon>unclassified sequences</taxon>
        <taxon>metagenomes</taxon>
        <taxon>ecological metagenomes</taxon>
    </lineage>
</organism>
<dbReference type="Gene3D" id="3.40.91.70">
    <property type="entry name" value="Type II restriction endonuclease, HindIII"/>
    <property type="match status" value="1"/>
</dbReference>
<comment type="caution">
    <text evidence="1">The sequence shown here is derived from an EMBL/GenBank/DDBJ whole genome shotgun (WGS) entry which is preliminary data.</text>
</comment>
<sequence length="205" mass="23334">ADVADVECVNDDYSFVADAKAFRLSRTAKNQKDFKVQAMDDWKHGKPYAMLVCPVYQLPARTSQIYQQAASRSVCIATYTHLAVLVHYAQDRSEDEAMKLLHEVFKAVEAMNPSKNANSYWQVVNRKMLDSDRALSNIWKDEKIASIESIDISKKEALNFLSTERERIMKLTKKEAIKEVLKSSKIENKIRAIKRVADNGLLSMG</sequence>
<proteinExistence type="predicted"/>
<dbReference type="AlphaFoldDB" id="X1NJ21"/>
<dbReference type="EMBL" id="BARV01026671">
    <property type="protein sequence ID" value="GAI43573.1"/>
    <property type="molecule type" value="Genomic_DNA"/>
</dbReference>
<feature type="non-terminal residue" evidence="1">
    <location>
        <position position="1"/>
    </location>
</feature>
<accession>X1NJ21</accession>
<dbReference type="InterPro" id="IPR038373">
    <property type="entry name" value="Restrct_endonuc_II_HindIII_sf"/>
</dbReference>
<dbReference type="Gene3D" id="6.10.250.1510">
    <property type="match status" value="1"/>
</dbReference>